<keyword evidence="3" id="KW-1185">Reference proteome</keyword>
<feature type="compositionally biased region" description="Polar residues" evidence="1">
    <location>
        <begin position="294"/>
        <end position="312"/>
    </location>
</feature>
<dbReference type="AlphaFoldDB" id="F8PTP7"/>
<dbReference type="STRING" id="936435.F8PTP7"/>
<gene>
    <name evidence="2" type="ORF">SERLA73DRAFT_179083</name>
</gene>
<dbReference type="HOGENOM" id="CLU_681798_0_0_1"/>
<feature type="region of interest" description="Disordered" evidence="1">
    <location>
        <begin position="20"/>
        <end position="80"/>
    </location>
</feature>
<feature type="compositionally biased region" description="Low complexity" evidence="1">
    <location>
        <begin position="244"/>
        <end position="257"/>
    </location>
</feature>
<protein>
    <recommendedName>
        <fullName evidence="4">GATA-type domain-containing protein</fullName>
    </recommendedName>
</protein>
<dbReference type="EMBL" id="GL945478">
    <property type="protein sequence ID" value="EGO01042.1"/>
    <property type="molecule type" value="Genomic_DNA"/>
</dbReference>
<proteinExistence type="predicted"/>
<dbReference type="InParanoid" id="F8PTP7"/>
<name>F8PTP7_SERL3</name>
<evidence type="ECO:0008006" key="4">
    <source>
        <dbReference type="Google" id="ProtNLM"/>
    </source>
</evidence>
<accession>F8PTP7</accession>
<dbReference type="Gene3D" id="3.30.50.10">
    <property type="entry name" value="Erythroid Transcription Factor GATA-1, subunit A"/>
    <property type="match status" value="1"/>
</dbReference>
<sequence length="404" mass="43687">MVASENGTSIMPMPVQMSVQQTSTSAMSGMANGKEKKPKGLFKAPSYPSSVLRPRAQVTAPIQSTAVDASTLPPPPENDPPVSFASSASALPVDSRTARILAARRVKELEREAKEKEYADGQHANLIDGVWHCSNCGCPESIAIGRRKGPLGDKSQCGTCGKFWHRHRRPRPVEYNADAEYHINLRREVGTAATTRRRGRAQNTSLQNNNDRPDTPSRSRPEVEAPSMPPASSNALPSEDDRAVSPVSESSSGSEPPLAQQFLKANGGGHASPAPPPQASTSETPTRSPAPRPASTSNNSQGNRSPFPTEPSTVAGGTVDSSYTPPPWLSEAMHEMQSRYPEDKFEAILRKATSKTAPEWRLKCLDCPGKLYTPGPGETLSNYEVHLRNRQHRQRVNSRLGLSS</sequence>
<dbReference type="OMA" id="GQHANWI"/>
<organism evidence="3">
    <name type="scientific">Serpula lacrymans var. lacrymans (strain S7.3)</name>
    <name type="common">Dry rot fungus</name>
    <dbReference type="NCBI Taxonomy" id="936435"/>
    <lineage>
        <taxon>Eukaryota</taxon>
        <taxon>Fungi</taxon>
        <taxon>Dikarya</taxon>
        <taxon>Basidiomycota</taxon>
        <taxon>Agaricomycotina</taxon>
        <taxon>Agaricomycetes</taxon>
        <taxon>Agaricomycetidae</taxon>
        <taxon>Boletales</taxon>
        <taxon>Coniophorineae</taxon>
        <taxon>Serpulaceae</taxon>
        <taxon>Serpula</taxon>
    </lineage>
</organism>
<reference evidence="3" key="1">
    <citation type="journal article" date="2011" name="Science">
        <title>The plant cell wall-decomposing machinery underlies the functional diversity of forest fungi.</title>
        <authorList>
            <person name="Eastwood D.C."/>
            <person name="Floudas D."/>
            <person name="Binder M."/>
            <person name="Majcherczyk A."/>
            <person name="Schneider P."/>
            <person name="Aerts A."/>
            <person name="Asiegbu F.O."/>
            <person name="Baker S.E."/>
            <person name="Barry K."/>
            <person name="Bendiksby M."/>
            <person name="Blumentritt M."/>
            <person name="Coutinho P.M."/>
            <person name="Cullen D."/>
            <person name="de Vries R.P."/>
            <person name="Gathman A."/>
            <person name="Goodell B."/>
            <person name="Henrissat B."/>
            <person name="Ihrmark K."/>
            <person name="Kauserud H."/>
            <person name="Kohler A."/>
            <person name="LaButti K."/>
            <person name="Lapidus A."/>
            <person name="Lavin J.L."/>
            <person name="Lee Y.-H."/>
            <person name="Lindquist E."/>
            <person name="Lilly W."/>
            <person name="Lucas S."/>
            <person name="Morin E."/>
            <person name="Murat C."/>
            <person name="Oguiza J.A."/>
            <person name="Park J."/>
            <person name="Pisabarro A.G."/>
            <person name="Riley R."/>
            <person name="Rosling A."/>
            <person name="Salamov A."/>
            <person name="Schmidt O."/>
            <person name="Schmutz J."/>
            <person name="Skrede I."/>
            <person name="Stenlid J."/>
            <person name="Wiebenga A."/>
            <person name="Xie X."/>
            <person name="Kuees U."/>
            <person name="Hibbett D.S."/>
            <person name="Hoffmeister D."/>
            <person name="Hoegberg N."/>
            <person name="Martin F."/>
            <person name="Grigoriev I.V."/>
            <person name="Watkinson S.C."/>
        </authorList>
    </citation>
    <scope>NUCLEOTIDE SEQUENCE [LARGE SCALE GENOMIC DNA]</scope>
    <source>
        <strain evidence="3">strain S7.3</strain>
    </source>
</reference>
<feature type="compositionally biased region" description="Basic and acidic residues" evidence="1">
    <location>
        <begin position="211"/>
        <end position="223"/>
    </location>
</feature>
<evidence type="ECO:0000313" key="2">
    <source>
        <dbReference type="EMBL" id="EGO01042.1"/>
    </source>
</evidence>
<dbReference type="GO" id="GO:0006355">
    <property type="term" value="P:regulation of DNA-templated transcription"/>
    <property type="evidence" value="ECO:0007669"/>
    <property type="project" value="InterPro"/>
</dbReference>
<dbReference type="GO" id="GO:0008270">
    <property type="term" value="F:zinc ion binding"/>
    <property type="evidence" value="ECO:0007669"/>
    <property type="project" value="InterPro"/>
</dbReference>
<evidence type="ECO:0000256" key="1">
    <source>
        <dbReference type="SAM" id="MobiDB-lite"/>
    </source>
</evidence>
<dbReference type="Proteomes" id="UP000008063">
    <property type="component" value="Unassembled WGS sequence"/>
</dbReference>
<dbReference type="OrthoDB" id="515064at2759"/>
<evidence type="ECO:0000313" key="3">
    <source>
        <dbReference type="Proteomes" id="UP000008063"/>
    </source>
</evidence>
<dbReference type="InterPro" id="IPR013088">
    <property type="entry name" value="Znf_NHR/GATA"/>
</dbReference>
<feature type="region of interest" description="Disordered" evidence="1">
    <location>
        <begin position="190"/>
        <end position="338"/>
    </location>
</feature>